<dbReference type="EMBL" id="OBEA01000005">
    <property type="protein sequence ID" value="SNY54106.1"/>
    <property type="molecule type" value="Genomic_DNA"/>
</dbReference>
<proteinExistence type="predicted"/>
<evidence type="ECO:0000256" key="2">
    <source>
        <dbReference type="ARBA" id="ARBA00004429"/>
    </source>
</evidence>
<evidence type="ECO:0000256" key="13">
    <source>
        <dbReference type="ARBA" id="ARBA00023012"/>
    </source>
</evidence>
<dbReference type="InterPro" id="IPR017055">
    <property type="entry name" value="Sig_transdc_His_kinase_DctB"/>
</dbReference>
<dbReference type="GO" id="GO:0005886">
    <property type="term" value="C:plasma membrane"/>
    <property type="evidence" value="ECO:0007669"/>
    <property type="project" value="UniProtKB-SubCell"/>
</dbReference>
<evidence type="ECO:0000256" key="5">
    <source>
        <dbReference type="ARBA" id="ARBA00022519"/>
    </source>
</evidence>
<organism evidence="20 21">
    <name type="scientific">Pseudooceanicola antarcticus</name>
    <dbReference type="NCBI Taxonomy" id="1247613"/>
    <lineage>
        <taxon>Bacteria</taxon>
        <taxon>Pseudomonadati</taxon>
        <taxon>Pseudomonadota</taxon>
        <taxon>Alphaproteobacteria</taxon>
        <taxon>Rhodobacterales</taxon>
        <taxon>Paracoccaceae</taxon>
        <taxon>Pseudooceanicola</taxon>
    </lineage>
</organism>
<dbReference type="SMART" id="SM00387">
    <property type="entry name" value="HATPase_c"/>
    <property type="match status" value="1"/>
</dbReference>
<reference evidence="19 22" key="2">
    <citation type="journal article" date="2018" name="Int. J. Syst. Evol. Microbiol.">
        <title>Pseudooceanicola lipolyticus sp. nov., a marine alphaproteobacterium, reclassification of Oceanicola flagellatus as Pseudooceanicola flagellatus comb. nov. and emended description of the genus Pseudooceanicola.</title>
        <authorList>
            <person name="Huang M.-M."/>
            <person name="Guo L.-L."/>
            <person name="Wu Y.-H."/>
            <person name="Lai Q.-L."/>
            <person name="Shao Z.-Z."/>
            <person name="Wang C.-S."/>
            <person name="Wu M."/>
            <person name="Xu X.-W."/>
        </authorList>
    </citation>
    <scope>NUCLEOTIDE SEQUENCE [LARGE SCALE GENOMIC DNA]</scope>
    <source>
        <strain evidence="19 22">Ar-45</strain>
    </source>
</reference>
<evidence type="ECO:0000256" key="8">
    <source>
        <dbReference type="ARBA" id="ARBA00022692"/>
    </source>
</evidence>
<evidence type="ECO:0000313" key="19">
    <source>
        <dbReference type="EMBL" id="PJE29847.1"/>
    </source>
</evidence>
<evidence type="ECO:0000256" key="11">
    <source>
        <dbReference type="ARBA" id="ARBA00022840"/>
    </source>
</evidence>
<evidence type="ECO:0000313" key="21">
    <source>
        <dbReference type="Proteomes" id="UP000231655"/>
    </source>
</evidence>
<dbReference type="PRINTS" id="PR00344">
    <property type="entry name" value="BCTRLSENSOR"/>
</dbReference>
<comment type="subcellular location">
    <subcellularLocation>
        <location evidence="2">Cell inner membrane</location>
        <topology evidence="2">Multi-pass membrane protein</topology>
    </subcellularLocation>
</comment>
<evidence type="ECO:0000256" key="7">
    <source>
        <dbReference type="ARBA" id="ARBA00022679"/>
    </source>
</evidence>
<dbReference type="InterPro" id="IPR005467">
    <property type="entry name" value="His_kinase_dom"/>
</dbReference>
<dbReference type="OrthoDB" id="7568856at2"/>
<evidence type="ECO:0000313" key="22">
    <source>
        <dbReference type="Proteomes" id="UP000231702"/>
    </source>
</evidence>
<dbReference type="Pfam" id="PF02518">
    <property type="entry name" value="HATPase_c"/>
    <property type="match status" value="1"/>
</dbReference>
<dbReference type="Gene3D" id="3.30.565.10">
    <property type="entry name" value="Histidine kinase-like ATPase, C-terminal domain"/>
    <property type="match status" value="1"/>
</dbReference>
<dbReference type="FunFam" id="1.10.287.130:FF:000049">
    <property type="entry name" value="C4-dicarboxylate transport sensor protein DctB"/>
    <property type="match status" value="1"/>
</dbReference>
<sequence>MSRLGTILAILATLVGVLSVAVFQVGYRQSLRALAQRGASDLQLAADRLTGQLQRYQDLAVLLIEHPSLGAVRYGSSGRSEAEALLLWAIDRTGVLNMAYVTPEGRILAAARPVEGKFPDYVQRAIARARAGALGTGHGLVARPGETPQRAYVFAAPRFREGGGVEGILLLSVNVELLEQEWRGDRPAVFFTDAAGEVYISNRSEILGWQSENLALVPQDGVPPLSRRQVAGFDLWRIDWGPYLPRRALHLSRDLPQVGMRAEALIDLAPGRRLAMLQAAVVALVLLTLGAVLVVLWDRRRALSAVNARLEQRVEARTAELKRAQDELVQAGKLSALGQMSAGLSHELNQPLMAIRQFAENGTLFLEKDKPERAAANLSRIAELAGRMGRIIRNLRAFARQEAEPARRIELGQVLDTALEMTEARIAKEGVALQIDRPAGQVRAMGGEVRLAQVLVNLITNAVDAMGETEDKRLRISLLPGARPQIRVADSGPGIESPEKIFDPFYSTKEVGASEGMGLGLSISYGLVQSFGGAIRGRNLPAGGAEFTVELDGVDG</sequence>
<protein>
    <recommendedName>
        <fullName evidence="16">C4-dicarboxylate transport sensor protein DctB</fullName>
        <ecNumber evidence="3">2.7.13.3</ecNumber>
    </recommendedName>
</protein>
<dbReference type="GO" id="GO:0005524">
    <property type="term" value="F:ATP binding"/>
    <property type="evidence" value="ECO:0007669"/>
    <property type="project" value="UniProtKB-KW"/>
</dbReference>
<evidence type="ECO:0000256" key="17">
    <source>
        <dbReference type="SAM" id="Phobius"/>
    </source>
</evidence>
<keyword evidence="6" id="KW-0597">Phosphoprotein</keyword>
<keyword evidence="7" id="KW-0808">Transferase</keyword>
<keyword evidence="5" id="KW-0997">Cell inner membrane</keyword>
<dbReference type="InterPro" id="IPR003661">
    <property type="entry name" value="HisK_dim/P_dom"/>
</dbReference>
<dbReference type="InterPro" id="IPR004358">
    <property type="entry name" value="Sig_transdc_His_kin-like_C"/>
</dbReference>
<dbReference type="InterPro" id="IPR036890">
    <property type="entry name" value="HATPase_C_sf"/>
</dbReference>
<dbReference type="PROSITE" id="PS50109">
    <property type="entry name" value="HIS_KIN"/>
    <property type="match status" value="1"/>
</dbReference>
<dbReference type="SUPFAM" id="SSF55874">
    <property type="entry name" value="ATPase domain of HSP90 chaperone/DNA topoisomerase II/histidine kinase"/>
    <property type="match status" value="1"/>
</dbReference>
<evidence type="ECO:0000256" key="6">
    <source>
        <dbReference type="ARBA" id="ARBA00022553"/>
    </source>
</evidence>
<evidence type="ECO:0000256" key="9">
    <source>
        <dbReference type="ARBA" id="ARBA00022741"/>
    </source>
</evidence>
<evidence type="ECO:0000256" key="16">
    <source>
        <dbReference type="ARBA" id="ARBA00073143"/>
    </source>
</evidence>
<dbReference type="InterPro" id="IPR036097">
    <property type="entry name" value="HisK_dim/P_sf"/>
</dbReference>
<dbReference type="Proteomes" id="UP000231702">
    <property type="component" value="Unassembled WGS sequence"/>
</dbReference>
<keyword evidence="10 20" id="KW-0418">Kinase</keyword>
<keyword evidence="8 17" id="KW-0812">Transmembrane</keyword>
<dbReference type="SMART" id="SM00388">
    <property type="entry name" value="HisKA"/>
    <property type="match status" value="1"/>
</dbReference>
<dbReference type="PIRSF" id="PIRSF036431">
    <property type="entry name" value="STHK_DctB"/>
    <property type="match status" value="1"/>
</dbReference>
<gene>
    <name evidence="19" type="ORF">CVM39_08075</name>
    <name evidence="20" type="ORF">SAMN06297129_2745</name>
</gene>
<dbReference type="GO" id="GO:0000155">
    <property type="term" value="F:phosphorelay sensor kinase activity"/>
    <property type="evidence" value="ECO:0007669"/>
    <property type="project" value="InterPro"/>
</dbReference>
<dbReference type="RefSeq" id="WP_097146462.1">
    <property type="nucleotide sequence ID" value="NZ_OBEA01000005.1"/>
</dbReference>
<dbReference type="CDD" id="cd00082">
    <property type="entry name" value="HisKA"/>
    <property type="match status" value="1"/>
</dbReference>
<keyword evidence="12 17" id="KW-1133">Transmembrane helix</keyword>
<dbReference type="EC" id="2.7.13.3" evidence="3"/>
<evidence type="ECO:0000256" key="10">
    <source>
        <dbReference type="ARBA" id="ARBA00022777"/>
    </source>
</evidence>
<keyword evidence="14 17" id="KW-0472">Membrane</keyword>
<dbReference type="Gene3D" id="1.10.287.130">
    <property type="match status" value="1"/>
</dbReference>
<comment type="function">
    <text evidence="15">Member of the two-component regulatory system DctB/DctD involved in the transport of C4-dicarboxylates. DctB functions as a membrane-associated protein kinase that phosphorylates DctD in response to environmental signals.</text>
</comment>
<evidence type="ECO:0000256" key="14">
    <source>
        <dbReference type="ARBA" id="ARBA00023136"/>
    </source>
</evidence>
<feature type="domain" description="Histidine kinase" evidence="18">
    <location>
        <begin position="343"/>
        <end position="555"/>
    </location>
</feature>
<dbReference type="InterPro" id="IPR003594">
    <property type="entry name" value="HATPase_dom"/>
</dbReference>
<reference evidence="20 21" key="1">
    <citation type="submission" date="2017-09" db="EMBL/GenBank/DDBJ databases">
        <authorList>
            <person name="Ehlers B."/>
            <person name="Leendertz F.H."/>
        </authorList>
    </citation>
    <scope>NUCLEOTIDE SEQUENCE [LARGE SCALE GENOMIC DNA]</scope>
    <source>
        <strain evidence="20 21">CGMCC 1.12662</strain>
    </source>
</reference>
<evidence type="ECO:0000259" key="18">
    <source>
        <dbReference type="PROSITE" id="PS50109"/>
    </source>
</evidence>
<keyword evidence="4" id="KW-1003">Cell membrane</keyword>
<dbReference type="EMBL" id="PGTD01000015">
    <property type="protein sequence ID" value="PJE29847.1"/>
    <property type="molecule type" value="Genomic_DNA"/>
</dbReference>
<dbReference type="Pfam" id="PF00512">
    <property type="entry name" value="HisKA"/>
    <property type="match status" value="1"/>
</dbReference>
<comment type="catalytic activity">
    <reaction evidence="1">
        <text>ATP + protein L-histidine = ADP + protein N-phospho-L-histidine.</text>
        <dbReference type="EC" id="2.7.13.3"/>
    </reaction>
</comment>
<feature type="transmembrane region" description="Helical" evidence="17">
    <location>
        <begin position="275"/>
        <end position="297"/>
    </location>
</feature>
<dbReference type="SUPFAM" id="SSF47384">
    <property type="entry name" value="Homodimeric domain of signal transducing histidine kinase"/>
    <property type="match status" value="1"/>
</dbReference>
<evidence type="ECO:0000256" key="1">
    <source>
        <dbReference type="ARBA" id="ARBA00000085"/>
    </source>
</evidence>
<evidence type="ECO:0000256" key="3">
    <source>
        <dbReference type="ARBA" id="ARBA00012438"/>
    </source>
</evidence>
<accession>A0A285J411</accession>
<evidence type="ECO:0000313" key="20">
    <source>
        <dbReference type="EMBL" id="SNY54106.1"/>
    </source>
</evidence>
<evidence type="ECO:0000256" key="12">
    <source>
        <dbReference type="ARBA" id="ARBA00022989"/>
    </source>
</evidence>
<evidence type="ECO:0000256" key="15">
    <source>
        <dbReference type="ARBA" id="ARBA00059004"/>
    </source>
</evidence>
<dbReference type="PANTHER" id="PTHR43065:SF46">
    <property type="entry name" value="C4-DICARBOXYLATE TRANSPORT SENSOR PROTEIN DCTB"/>
    <property type="match status" value="1"/>
</dbReference>
<keyword evidence="9" id="KW-0547">Nucleotide-binding</keyword>
<keyword evidence="22" id="KW-1185">Reference proteome</keyword>
<evidence type="ECO:0000256" key="4">
    <source>
        <dbReference type="ARBA" id="ARBA00022475"/>
    </source>
</evidence>
<dbReference type="PANTHER" id="PTHR43065">
    <property type="entry name" value="SENSOR HISTIDINE KINASE"/>
    <property type="match status" value="1"/>
</dbReference>
<keyword evidence="11" id="KW-0067">ATP-binding</keyword>
<dbReference type="AlphaFoldDB" id="A0A285J411"/>
<name>A0A285J411_9RHOB</name>
<keyword evidence="13" id="KW-0902">Two-component regulatory system</keyword>
<dbReference type="Proteomes" id="UP000231655">
    <property type="component" value="Unassembled WGS sequence"/>
</dbReference>